<proteinExistence type="predicted"/>
<dbReference type="RefSeq" id="WP_078346028.1">
    <property type="nucleotide sequence ID" value="NZ_MBTF01000001.1"/>
</dbReference>
<dbReference type="EMBL" id="MBTF01000001">
    <property type="protein sequence ID" value="OOQ61849.1"/>
    <property type="molecule type" value="Genomic_DNA"/>
</dbReference>
<accession>A0A1S9PLN6</accession>
<dbReference type="STRING" id="1792845.BC343_01930"/>
<evidence type="ECO:0000313" key="3">
    <source>
        <dbReference type="Proteomes" id="UP000189739"/>
    </source>
</evidence>
<dbReference type="Pfam" id="PF05016">
    <property type="entry name" value="ParE_toxin"/>
    <property type="match status" value="1"/>
</dbReference>
<dbReference type="Proteomes" id="UP000189739">
    <property type="component" value="Unassembled WGS sequence"/>
</dbReference>
<organism evidence="2 3">
    <name type="scientific">Mucilaginibacter pedocola</name>
    <dbReference type="NCBI Taxonomy" id="1792845"/>
    <lineage>
        <taxon>Bacteria</taxon>
        <taxon>Pseudomonadati</taxon>
        <taxon>Bacteroidota</taxon>
        <taxon>Sphingobacteriia</taxon>
        <taxon>Sphingobacteriales</taxon>
        <taxon>Sphingobacteriaceae</taxon>
        <taxon>Mucilaginibacter</taxon>
    </lineage>
</organism>
<comment type="caution">
    <text evidence="2">The sequence shown here is derived from an EMBL/GenBank/DDBJ whole genome shotgun (WGS) entry which is preliminary data.</text>
</comment>
<evidence type="ECO:0000256" key="1">
    <source>
        <dbReference type="ARBA" id="ARBA00022649"/>
    </source>
</evidence>
<dbReference type="AlphaFoldDB" id="A0A1S9PLN6"/>
<reference evidence="2 3" key="1">
    <citation type="submission" date="2016-07" db="EMBL/GenBank/DDBJ databases">
        <title>Genomic analysis of zinc-resistant bacterium Mucilaginibacter pedocola TBZ30.</title>
        <authorList>
            <person name="Huang J."/>
            <person name="Tang J."/>
        </authorList>
    </citation>
    <scope>NUCLEOTIDE SEQUENCE [LARGE SCALE GENOMIC DNA]</scope>
    <source>
        <strain evidence="2 3">TBZ30</strain>
    </source>
</reference>
<protein>
    <submittedName>
        <fullName evidence="2">Plasmid stabilization system protein</fullName>
    </submittedName>
</protein>
<evidence type="ECO:0000313" key="2">
    <source>
        <dbReference type="EMBL" id="OOQ61849.1"/>
    </source>
</evidence>
<gene>
    <name evidence="2" type="ORF">BC343_01930</name>
</gene>
<keyword evidence="1" id="KW-1277">Toxin-antitoxin system</keyword>
<dbReference type="OrthoDB" id="962256at2"/>
<dbReference type="SUPFAM" id="SSF143011">
    <property type="entry name" value="RelE-like"/>
    <property type="match status" value="1"/>
</dbReference>
<name>A0A1S9PLN6_9SPHI</name>
<sequence length="96" mass="11334">MVVVWSDEAKADLKKAYKYIALTSLQNATIVLNTLIDCTFELSANPEKYTFDKFKKNNDGTWRAFEKYKYRISYRVMGDEIIIVRIRHTKMSPLKF</sequence>
<dbReference type="InterPro" id="IPR035093">
    <property type="entry name" value="RelE/ParE_toxin_dom_sf"/>
</dbReference>
<dbReference type="Gene3D" id="3.30.2310.20">
    <property type="entry name" value="RelE-like"/>
    <property type="match status" value="1"/>
</dbReference>
<dbReference type="InterPro" id="IPR007712">
    <property type="entry name" value="RelE/ParE_toxin"/>
</dbReference>
<keyword evidence="3" id="KW-1185">Reference proteome</keyword>
<dbReference type="NCBIfam" id="TIGR02385">
    <property type="entry name" value="RelE_StbE"/>
    <property type="match status" value="1"/>
</dbReference>